<reference evidence="3 4" key="1">
    <citation type="journal article" date="2010" name="Stand. Genomic Sci.">
        <title>Complete genome sequence of Meiothermus silvanus type strain (VI-R2).</title>
        <authorList>
            <person name="Sikorski J."/>
            <person name="Tindall B.J."/>
            <person name="Lowry S."/>
            <person name="Lucas S."/>
            <person name="Nolan M."/>
            <person name="Copeland A."/>
            <person name="Glavina Del Rio T."/>
            <person name="Tice H."/>
            <person name="Cheng J.F."/>
            <person name="Han C."/>
            <person name="Pitluck S."/>
            <person name="Liolios K."/>
            <person name="Ivanova N."/>
            <person name="Mavromatis K."/>
            <person name="Mikhailova N."/>
            <person name="Pati A."/>
            <person name="Goodwin L."/>
            <person name="Chen A."/>
            <person name="Palaniappan K."/>
            <person name="Land M."/>
            <person name="Hauser L."/>
            <person name="Chang Y.J."/>
            <person name="Jeffries C.D."/>
            <person name="Rohde M."/>
            <person name="Goker M."/>
            <person name="Woyke T."/>
            <person name="Bristow J."/>
            <person name="Eisen J.A."/>
            <person name="Markowitz V."/>
            <person name="Hugenholtz P."/>
            <person name="Kyrpides N.C."/>
            <person name="Klenk H.P."/>
            <person name="Lapidus A."/>
        </authorList>
    </citation>
    <scope>NUCLEOTIDE SEQUENCE [LARGE SCALE GENOMIC DNA]</scope>
    <source>
        <strain evidence="4">ATCC 700542 / DSM 9946 / VI-R2</strain>
    </source>
</reference>
<dbReference type="PROSITE" id="PS50887">
    <property type="entry name" value="GGDEF"/>
    <property type="match status" value="1"/>
</dbReference>
<dbReference type="InterPro" id="IPR029787">
    <property type="entry name" value="Nucleotide_cyclase"/>
</dbReference>
<dbReference type="Gene3D" id="3.30.70.270">
    <property type="match status" value="1"/>
</dbReference>
<dbReference type="InterPro" id="IPR003018">
    <property type="entry name" value="GAF"/>
</dbReference>
<keyword evidence="4" id="KW-1185">Reference proteome</keyword>
<feature type="domain" description="GGDEF" evidence="2">
    <location>
        <begin position="308"/>
        <end position="424"/>
    </location>
</feature>
<dbReference type="PANTHER" id="PTHR33121:SF79">
    <property type="entry name" value="CYCLIC DI-GMP PHOSPHODIESTERASE PDED-RELATED"/>
    <property type="match status" value="1"/>
</dbReference>
<dbReference type="Gene3D" id="3.30.450.40">
    <property type="match status" value="1"/>
</dbReference>
<dbReference type="InterPro" id="IPR043128">
    <property type="entry name" value="Rev_trsase/Diguanyl_cyclase"/>
</dbReference>
<dbReference type="GO" id="GO:0071111">
    <property type="term" value="F:cyclic-guanylate-specific phosphodiesterase activity"/>
    <property type="evidence" value="ECO:0007669"/>
    <property type="project" value="InterPro"/>
</dbReference>
<dbReference type="OrthoDB" id="23692at2"/>
<dbReference type="CDD" id="cd01948">
    <property type="entry name" value="EAL"/>
    <property type="match status" value="1"/>
</dbReference>
<dbReference type="PANTHER" id="PTHR33121">
    <property type="entry name" value="CYCLIC DI-GMP PHOSPHODIESTERASE PDEF"/>
    <property type="match status" value="1"/>
</dbReference>
<dbReference type="Proteomes" id="UP000001916">
    <property type="component" value="Chromosome"/>
</dbReference>
<gene>
    <name evidence="3" type="ordered locus">Mesil_0332</name>
</gene>
<evidence type="ECO:0000313" key="3">
    <source>
        <dbReference type="EMBL" id="ADH62273.1"/>
    </source>
</evidence>
<accession>D7BHZ9</accession>
<dbReference type="SMART" id="SM00065">
    <property type="entry name" value="GAF"/>
    <property type="match status" value="1"/>
</dbReference>
<sequence length="670" mass="73620">MDEVGWKLFAPLSVERSPLLVEYYHKPEETLVRLGGAKGAVLRPYQLQELLVHLMSIQPWTHSEAAYAPPKLHLGARSYTLSESARLTLIETFQTLLVEIRLETSQAPLVQEGWQRTIVQLDRSSFVTLEDGLATIAQAARQNLGLFGVNIWLREPGTAKLLWKWPENSPSEQISPQTHPVFFTVLERSLVLAIEDTGKDARVAELRPWLTSRGVRALMQVAVHTEEGLGGVLWFENTQPHSWTSEEQAFAALLGHLLGRLLEAERFRTTTDRIKALEEKQRPRLMASGEEFRARLEPLLIQAKRGNRSLALVRIALEHPPSQGSAIARELISGIRQSDLVADLENGQFVFLGEVRRPGGGAQLASRLFQRLRAALGRQAGLSLGLALFPQDASDPEELWNRAAQACQQAQAAGGGIRLAVPEAVDLENALARGELELHFQPLYRLATSELAAVEALARWHKGTKIHRTASEFLPIAEQAGLMEAGDRWTIQKVLEQATVFQSVDPNVQFTLNLSADSLLNPEFPKTLAALVAERSLAPGGVVLEIREEVLLYDLASLSQTLHALKGIGVRIALDDFGANPLPFCELKRCSPDWLKLSPALCTLENARLAKALVELAHALGAQAVAKGLESQEQVGAMRELGFDLGQGHALGRPVPAEDLGALLVWGVGR</sequence>
<dbReference type="STRING" id="526227.Mesil_0332"/>
<dbReference type="InterPro" id="IPR000160">
    <property type="entry name" value="GGDEF_dom"/>
</dbReference>
<dbReference type="SUPFAM" id="SSF55073">
    <property type="entry name" value="Nucleotide cyclase"/>
    <property type="match status" value="1"/>
</dbReference>
<proteinExistence type="predicted"/>
<dbReference type="eggNOG" id="COG2200">
    <property type="taxonomic scope" value="Bacteria"/>
</dbReference>
<protein>
    <submittedName>
        <fullName evidence="3">Diguanylate phosphodiesterase with GAF sensor(S)</fullName>
    </submittedName>
</protein>
<dbReference type="PROSITE" id="PS50883">
    <property type="entry name" value="EAL"/>
    <property type="match status" value="1"/>
</dbReference>
<dbReference type="InterPro" id="IPR035919">
    <property type="entry name" value="EAL_sf"/>
</dbReference>
<dbReference type="AlphaFoldDB" id="D7BHZ9"/>
<dbReference type="Pfam" id="PF01590">
    <property type="entry name" value="GAF"/>
    <property type="match status" value="1"/>
</dbReference>
<dbReference type="SMART" id="SM00052">
    <property type="entry name" value="EAL"/>
    <property type="match status" value="1"/>
</dbReference>
<dbReference type="InterPro" id="IPR050706">
    <property type="entry name" value="Cyclic-di-GMP_PDE-like"/>
</dbReference>
<evidence type="ECO:0000259" key="1">
    <source>
        <dbReference type="PROSITE" id="PS50883"/>
    </source>
</evidence>
<dbReference type="eggNOG" id="COG2203">
    <property type="taxonomic scope" value="Bacteria"/>
</dbReference>
<dbReference type="Gene3D" id="3.20.20.450">
    <property type="entry name" value="EAL domain"/>
    <property type="match status" value="1"/>
</dbReference>
<dbReference type="SUPFAM" id="SSF141868">
    <property type="entry name" value="EAL domain-like"/>
    <property type="match status" value="1"/>
</dbReference>
<dbReference type="KEGG" id="msv:Mesil_0332"/>
<dbReference type="InterPro" id="IPR001633">
    <property type="entry name" value="EAL_dom"/>
</dbReference>
<dbReference type="HOGENOM" id="CLU_413221_0_0_0"/>
<organism evidence="3 4">
    <name type="scientific">Allomeiothermus silvanus (strain ATCC 700542 / DSM 9946 / NBRC 106475 / NCIMB 13440 / VI-R2)</name>
    <name type="common">Thermus silvanus</name>
    <dbReference type="NCBI Taxonomy" id="526227"/>
    <lineage>
        <taxon>Bacteria</taxon>
        <taxon>Thermotogati</taxon>
        <taxon>Deinococcota</taxon>
        <taxon>Deinococci</taxon>
        <taxon>Thermales</taxon>
        <taxon>Thermaceae</taxon>
        <taxon>Allomeiothermus</taxon>
    </lineage>
</organism>
<evidence type="ECO:0000313" key="4">
    <source>
        <dbReference type="Proteomes" id="UP000001916"/>
    </source>
</evidence>
<dbReference type="SUPFAM" id="SSF55781">
    <property type="entry name" value="GAF domain-like"/>
    <property type="match status" value="1"/>
</dbReference>
<dbReference type="RefSeq" id="WP_013156880.1">
    <property type="nucleotide sequence ID" value="NC_014212.1"/>
</dbReference>
<dbReference type="EMBL" id="CP002042">
    <property type="protein sequence ID" value="ADH62273.1"/>
    <property type="molecule type" value="Genomic_DNA"/>
</dbReference>
<dbReference type="InterPro" id="IPR029016">
    <property type="entry name" value="GAF-like_dom_sf"/>
</dbReference>
<evidence type="ECO:0000259" key="2">
    <source>
        <dbReference type="PROSITE" id="PS50887"/>
    </source>
</evidence>
<dbReference type="Pfam" id="PF00563">
    <property type="entry name" value="EAL"/>
    <property type="match status" value="1"/>
</dbReference>
<name>D7BHZ9_ALLS1</name>
<feature type="domain" description="EAL" evidence="1">
    <location>
        <begin position="420"/>
        <end position="668"/>
    </location>
</feature>